<organism evidence="6">
    <name type="scientific">Chromera velia CCMP2878</name>
    <dbReference type="NCBI Taxonomy" id="1169474"/>
    <lineage>
        <taxon>Eukaryota</taxon>
        <taxon>Sar</taxon>
        <taxon>Alveolata</taxon>
        <taxon>Colpodellida</taxon>
        <taxon>Chromeraceae</taxon>
        <taxon>Chromera</taxon>
    </lineage>
</organism>
<keyword evidence="2 5" id="KW-0812">Transmembrane</keyword>
<dbReference type="InterPro" id="IPR001129">
    <property type="entry name" value="Membr-assoc_MAPEG"/>
</dbReference>
<keyword evidence="4 5" id="KW-0472">Membrane</keyword>
<comment type="subcellular location">
    <subcellularLocation>
        <location evidence="1">Membrane</location>
    </subcellularLocation>
</comment>
<name>A0A0G4FQ96_9ALVE</name>
<evidence type="ECO:0000256" key="2">
    <source>
        <dbReference type="ARBA" id="ARBA00022692"/>
    </source>
</evidence>
<feature type="transmembrane region" description="Helical" evidence="5">
    <location>
        <begin position="12"/>
        <end position="33"/>
    </location>
</feature>
<sequence length="192" mass="20237">MSAPPPPELLGAVYGVFGLVLSFAITHALPVSAGGRTLGHIAVQAHEWAPFGLVCALFVMYYELYDVMGAGVAQLRAIDEKKLGDKKFPVHNTCPEKLPSYVLHAQRAQVNQVEQAPLTFLLGGLATLMASSAVAAVLVAVWAVVRAMYSMAYRKGSTSLGSYTVPAYMVNGALAGLVTVHSVRLLLSGPPG</sequence>
<gene>
    <name evidence="6" type="ORF">Cvel_3607</name>
</gene>
<evidence type="ECO:0000256" key="5">
    <source>
        <dbReference type="SAM" id="Phobius"/>
    </source>
</evidence>
<dbReference type="SUPFAM" id="SSF161084">
    <property type="entry name" value="MAPEG domain-like"/>
    <property type="match status" value="1"/>
</dbReference>
<reference evidence="6" key="1">
    <citation type="submission" date="2014-11" db="EMBL/GenBank/DDBJ databases">
        <authorList>
            <person name="Otto D Thomas"/>
            <person name="Naeem Raeece"/>
        </authorList>
    </citation>
    <scope>NUCLEOTIDE SEQUENCE</scope>
</reference>
<evidence type="ECO:0000256" key="4">
    <source>
        <dbReference type="ARBA" id="ARBA00023136"/>
    </source>
</evidence>
<feature type="transmembrane region" description="Helical" evidence="5">
    <location>
        <begin position="120"/>
        <end position="145"/>
    </location>
</feature>
<dbReference type="InterPro" id="IPR023352">
    <property type="entry name" value="MAPEG-like_dom_sf"/>
</dbReference>
<keyword evidence="3 5" id="KW-1133">Transmembrane helix</keyword>
<dbReference type="GO" id="GO:0016020">
    <property type="term" value="C:membrane"/>
    <property type="evidence" value="ECO:0007669"/>
    <property type="project" value="UniProtKB-SubCell"/>
</dbReference>
<feature type="transmembrane region" description="Helical" evidence="5">
    <location>
        <begin position="45"/>
        <end position="62"/>
    </location>
</feature>
<proteinExistence type="predicted"/>
<evidence type="ECO:0000313" key="6">
    <source>
        <dbReference type="EMBL" id="CEM16455.1"/>
    </source>
</evidence>
<evidence type="ECO:0000256" key="1">
    <source>
        <dbReference type="ARBA" id="ARBA00004370"/>
    </source>
</evidence>
<dbReference type="Pfam" id="PF01124">
    <property type="entry name" value="MAPEG"/>
    <property type="match status" value="1"/>
</dbReference>
<evidence type="ECO:0000256" key="3">
    <source>
        <dbReference type="ARBA" id="ARBA00022989"/>
    </source>
</evidence>
<dbReference type="Gene3D" id="1.20.120.550">
    <property type="entry name" value="Membrane associated eicosanoid/glutathione metabolism-like domain"/>
    <property type="match status" value="1"/>
</dbReference>
<dbReference type="VEuPathDB" id="CryptoDB:Cvel_3607"/>
<dbReference type="EMBL" id="CDMZ01000539">
    <property type="protein sequence ID" value="CEM16455.1"/>
    <property type="molecule type" value="Genomic_DNA"/>
</dbReference>
<accession>A0A0G4FQ96</accession>
<dbReference type="AlphaFoldDB" id="A0A0G4FQ96"/>
<feature type="transmembrane region" description="Helical" evidence="5">
    <location>
        <begin position="165"/>
        <end position="187"/>
    </location>
</feature>
<protein>
    <submittedName>
        <fullName evidence="6">Uncharacterized protein</fullName>
    </submittedName>
</protein>